<keyword evidence="1" id="KW-1133">Transmembrane helix</keyword>
<evidence type="ECO:0000256" key="1">
    <source>
        <dbReference type="SAM" id="Phobius"/>
    </source>
</evidence>
<gene>
    <name evidence="2" type="ORF">OG699_26770</name>
</gene>
<reference evidence="2" key="1">
    <citation type="submission" date="2022-10" db="EMBL/GenBank/DDBJ databases">
        <title>The complete genomes of actinobacterial strains from the NBC collection.</title>
        <authorList>
            <person name="Joergensen T.S."/>
            <person name="Alvarez Arevalo M."/>
            <person name="Sterndorff E.B."/>
            <person name="Faurdal D."/>
            <person name="Vuksanovic O."/>
            <person name="Mourched A.-S."/>
            <person name="Charusanti P."/>
            <person name="Shaw S."/>
            <person name="Blin K."/>
            <person name="Weber T."/>
        </authorList>
    </citation>
    <scope>NUCLEOTIDE SEQUENCE</scope>
    <source>
        <strain evidence="2">NBC_01393</strain>
    </source>
</reference>
<organism evidence="2">
    <name type="scientific">Streptomyces sp. NBC_01393</name>
    <dbReference type="NCBI Taxonomy" id="2903851"/>
    <lineage>
        <taxon>Bacteria</taxon>
        <taxon>Bacillati</taxon>
        <taxon>Actinomycetota</taxon>
        <taxon>Actinomycetes</taxon>
        <taxon>Kitasatosporales</taxon>
        <taxon>Streptomycetaceae</taxon>
        <taxon>Streptomyces</taxon>
    </lineage>
</organism>
<protein>
    <submittedName>
        <fullName evidence="2">Uncharacterized protein</fullName>
    </submittedName>
</protein>
<proteinExistence type="predicted"/>
<dbReference type="EMBL" id="CP109546">
    <property type="protein sequence ID" value="WTZ11263.1"/>
    <property type="molecule type" value="Genomic_DNA"/>
</dbReference>
<accession>A0AAU3I474</accession>
<dbReference type="AlphaFoldDB" id="A0AAU3I474"/>
<sequence>MPPVWLFLMLLGLTGAVAGSWVAFNVRGAADAIEALRQRNLDLNALAAGSFAPPAGSAFAVRFRLYGTVLGIAGIVLVLAGIAELLTGG</sequence>
<keyword evidence="1" id="KW-0812">Transmembrane</keyword>
<name>A0AAU3I474_9ACTN</name>
<evidence type="ECO:0000313" key="2">
    <source>
        <dbReference type="EMBL" id="WTZ11263.1"/>
    </source>
</evidence>
<feature type="transmembrane region" description="Helical" evidence="1">
    <location>
        <begin position="63"/>
        <end position="86"/>
    </location>
</feature>
<keyword evidence="1" id="KW-0472">Membrane</keyword>